<comment type="caution">
    <text evidence="1">The sequence shown here is derived from an EMBL/GenBank/DDBJ whole genome shotgun (WGS) entry which is preliminary data.</text>
</comment>
<accession>A0A482VAH4</accession>
<reference evidence="1 2" key="1">
    <citation type="submission" date="2017-03" db="EMBL/GenBank/DDBJ databases">
        <title>Genome of the blue death feigning beetle - Asbolus verrucosus.</title>
        <authorList>
            <person name="Rider S.D."/>
        </authorList>
    </citation>
    <scope>NUCLEOTIDE SEQUENCE [LARGE SCALE GENOMIC DNA]</scope>
    <source>
        <strain evidence="1">Butters</strain>
        <tissue evidence="1">Head and leg muscle</tissue>
    </source>
</reference>
<keyword evidence="2" id="KW-1185">Reference proteome</keyword>
<gene>
    <name evidence="1" type="ORF">BDFB_011037</name>
</gene>
<dbReference type="Proteomes" id="UP000292052">
    <property type="component" value="Unassembled WGS sequence"/>
</dbReference>
<evidence type="ECO:0000313" key="1">
    <source>
        <dbReference type="EMBL" id="RZB40267.1"/>
    </source>
</evidence>
<proteinExistence type="predicted"/>
<name>A0A482VAH4_ASBVE</name>
<evidence type="ECO:0000313" key="2">
    <source>
        <dbReference type="Proteomes" id="UP000292052"/>
    </source>
</evidence>
<protein>
    <submittedName>
        <fullName evidence="1">Uncharacterized protein</fullName>
    </submittedName>
</protein>
<dbReference type="EMBL" id="QDEB01120583">
    <property type="protein sequence ID" value="RZB40267.1"/>
    <property type="molecule type" value="Genomic_DNA"/>
</dbReference>
<sequence length="8" mass="1003">MRTLQEII</sequence>
<organism evidence="1 2">
    <name type="scientific">Asbolus verrucosus</name>
    <name type="common">Desert ironclad beetle</name>
    <dbReference type="NCBI Taxonomy" id="1661398"/>
    <lineage>
        <taxon>Eukaryota</taxon>
        <taxon>Metazoa</taxon>
        <taxon>Ecdysozoa</taxon>
        <taxon>Arthropoda</taxon>
        <taxon>Hexapoda</taxon>
        <taxon>Insecta</taxon>
        <taxon>Pterygota</taxon>
        <taxon>Neoptera</taxon>
        <taxon>Endopterygota</taxon>
        <taxon>Coleoptera</taxon>
        <taxon>Polyphaga</taxon>
        <taxon>Cucujiformia</taxon>
        <taxon>Tenebrionidae</taxon>
        <taxon>Pimeliinae</taxon>
        <taxon>Asbolus</taxon>
    </lineage>
</organism>